<evidence type="ECO:0000313" key="2">
    <source>
        <dbReference type="Proteomes" id="UP000279470"/>
    </source>
</evidence>
<proteinExistence type="predicted"/>
<dbReference type="EMBL" id="RXFM01000008">
    <property type="protein sequence ID" value="RST71219.1"/>
    <property type="molecule type" value="Genomic_DNA"/>
</dbReference>
<protein>
    <submittedName>
        <fullName evidence="1">Uncharacterized protein</fullName>
    </submittedName>
</protein>
<evidence type="ECO:0000313" key="1">
    <source>
        <dbReference type="EMBL" id="RST71219.1"/>
    </source>
</evidence>
<accession>A0A3R9ZBU3</accession>
<gene>
    <name evidence="1" type="ORF">EIC27_01050</name>
</gene>
<reference evidence="2" key="1">
    <citation type="submission" date="2018-11" db="EMBL/GenBank/DDBJ databases">
        <title>Phylogenetic, genomic, and biogeographic characterization of a novel and ubiquitous marine invertebrate-associated Rickettsiales parasite, Candidatus Marinoinvertebrata rohwerii, gen. nov., sp. nov.</title>
        <authorList>
            <person name="Klinges J.G."/>
            <person name="Rosales S.M."/>
            <person name="Mcminds R."/>
            <person name="Shaver E.C."/>
            <person name="Shantz A."/>
            <person name="Peters E.C."/>
            <person name="Burkepile D.E."/>
            <person name="Silliman B.R."/>
            <person name="Vega Thurber R.L."/>
        </authorList>
    </citation>
    <scope>NUCLEOTIDE SEQUENCE [LARGE SCALE GENOMIC DNA]</scope>
    <source>
        <strain evidence="2">a_cerv_44</strain>
    </source>
</reference>
<comment type="caution">
    <text evidence="1">The sequence shown here is derived from an EMBL/GenBank/DDBJ whole genome shotgun (WGS) entry which is preliminary data.</text>
</comment>
<organism evidence="1 2">
    <name type="scientific">Candidatus Aquarickettsia rohweri</name>
    <dbReference type="NCBI Taxonomy" id="2602574"/>
    <lineage>
        <taxon>Bacteria</taxon>
        <taxon>Pseudomonadati</taxon>
        <taxon>Pseudomonadota</taxon>
        <taxon>Alphaproteobacteria</taxon>
        <taxon>Rickettsiales</taxon>
        <taxon>Candidatus Midichloriaceae</taxon>
        <taxon>Candidatus Aquarickettsia</taxon>
    </lineage>
</organism>
<dbReference type="AlphaFoldDB" id="A0A3R9ZBU3"/>
<keyword evidence="2" id="KW-1185">Reference proteome</keyword>
<sequence length="162" mass="18443">MTERYIYSMIMDDIPLLSSQNVLMQLNNKAYTYSGMEVHSGNFLKDVWHSSLDFFKNVVNSLKSPVKIAAATLTIGYEGFKLLNAKFASKSAVIYSGNELLKGYCIDEIKSIFAIASSSYTLKANLGDKEEKECYIDRFEKDEFSEIDAGYNYDDQVEYFAF</sequence>
<dbReference type="RefSeq" id="WP_126044309.1">
    <property type="nucleotide sequence ID" value="NZ_RXFM01000008.1"/>
</dbReference>
<dbReference type="Proteomes" id="UP000279470">
    <property type="component" value="Unassembled WGS sequence"/>
</dbReference>
<name>A0A3R9ZBU3_9RICK</name>